<name>A0A9P0BFJ2_BRAAE</name>
<dbReference type="InterPro" id="IPR027417">
    <property type="entry name" value="P-loop_NTPase"/>
</dbReference>
<dbReference type="Proteomes" id="UP001154078">
    <property type="component" value="Chromosome 8"/>
</dbReference>
<reference evidence="1" key="1">
    <citation type="submission" date="2021-12" db="EMBL/GenBank/DDBJ databases">
        <authorList>
            <person name="King R."/>
        </authorList>
    </citation>
    <scope>NUCLEOTIDE SEQUENCE</scope>
</reference>
<gene>
    <name evidence="1" type="ORF">MELIAE_LOCUS11595</name>
</gene>
<dbReference type="AlphaFoldDB" id="A0A9P0BFJ2"/>
<sequence>MASCLIVSLIGAPKCGKTTFIKDVCHYLKEKRDFEICMIDADDYLRTYTHVRSILGQYQQRCDGKKIVLILDKNMHEVNERHIFYTLCKSYNASFGEVFFEIAEKTCQERNQADIHSGNVTLADFKSMFNKSRLPTIFQPWENKYIAVELPNNGSNVVWMVIELYRTLSFMEDNLALVNTI</sequence>
<organism evidence="1 2">
    <name type="scientific">Brassicogethes aeneus</name>
    <name type="common">Rape pollen beetle</name>
    <name type="synonym">Meligethes aeneus</name>
    <dbReference type="NCBI Taxonomy" id="1431903"/>
    <lineage>
        <taxon>Eukaryota</taxon>
        <taxon>Metazoa</taxon>
        <taxon>Ecdysozoa</taxon>
        <taxon>Arthropoda</taxon>
        <taxon>Hexapoda</taxon>
        <taxon>Insecta</taxon>
        <taxon>Pterygota</taxon>
        <taxon>Neoptera</taxon>
        <taxon>Endopterygota</taxon>
        <taxon>Coleoptera</taxon>
        <taxon>Polyphaga</taxon>
        <taxon>Cucujiformia</taxon>
        <taxon>Nitidulidae</taxon>
        <taxon>Meligethinae</taxon>
        <taxon>Brassicogethes</taxon>
    </lineage>
</organism>
<dbReference type="GO" id="GO:0000049">
    <property type="term" value="F:tRNA binding"/>
    <property type="evidence" value="ECO:0007669"/>
    <property type="project" value="TreeGrafter"/>
</dbReference>
<protein>
    <submittedName>
        <fullName evidence="1">Uncharacterized protein</fullName>
    </submittedName>
</protein>
<dbReference type="SUPFAM" id="SSF52540">
    <property type="entry name" value="P-loop containing nucleoside triphosphate hydrolases"/>
    <property type="match status" value="1"/>
</dbReference>
<keyword evidence="2" id="KW-1185">Reference proteome</keyword>
<dbReference type="OrthoDB" id="9972657at2759"/>
<evidence type="ECO:0000313" key="1">
    <source>
        <dbReference type="EMBL" id="CAH0562493.1"/>
    </source>
</evidence>
<dbReference type="InterPro" id="IPR052648">
    <property type="entry name" value="Ser-tRNA(Sec)_kinase"/>
</dbReference>
<proteinExistence type="predicted"/>
<dbReference type="Gene3D" id="3.40.50.300">
    <property type="entry name" value="P-loop containing nucleotide triphosphate hydrolases"/>
    <property type="match status" value="1"/>
</dbReference>
<dbReference type="PANTHER" id="PTHR20873">
    <property type="entry name" value="L-SERYL-TRNA(SEC) KINASE"/>
    <property type="match status" value="1"/>
</dbReference>
<dbReference type="GO" id="GO:0016301">
    <property type="term" value="F:kinase activity"/>
    <property type="evidence" value="ECO:0007669"/>
    <property type="project" value="TreeGrafter"/>
</dbReference>
<dbReference type="EMBL" id="OV121139">
    <property type="protein sequence ID" value="CAH0562493.1"/>
    <property type="molecule type" value="Genomic_DNA"/>
</dbReference>
<accession>A0A9P0BFJ2</accession>
<evidence type="ECO:0000313" key="2">
    <source>
        <dbReference type="Proteomes" id="UP001154078"/>
    </source>
</evidence>
<dbReference type="PANTHER" id="PTHR20873:SF0">
    <property type="entry name" value="L-SERYL-TRNA(SEC) KINASE"/>
    <property type="match status" value="1"/>
</dbReference>